<keyword evidence="3 7" id="KW-0227">DNA damage</keyword>
<keyword evidence="5 7" id="KW-0234">DNA repair</keyword>
<feature type="domain" description="DNA replication/recombination mediator RecO N-terminal" evidence="8">
    <location>
        <begin position="1"/>
        <end position="77"/>
    </location>
</feature>
<evidence type="ECO:0000256" key="2">
    <source>
        <dbReference type="ARBA" id="ARBA00021310"/>
    </source>
</evidence>
<evidence type="ECO:0000256" key="3">
    <source>
        <dbReference type="ARBA" id="ARBA00022763"/>
    </source>
</evidence>
<dbReference type="EMBL" id="FNQR01000011">
    <property type="protein sequence ID" value="SEA96735.1"/>
    <property type="molecule type" value="Genomic_DNA"/>
</dbReference>
<dbReference type="NCBIfam" id="TIGR00613">
    <property type="entry name" value="reco"/>
    <property type="match status" value="1"/>
</dbReference>
<keyword evidence="10" id="KW-1185">Reference proteome</keyword>
<dbReference type="PANTHER" id="PTHR33991">
    <property type="entry name" value="DNA REPAIR PROTEIN RECO"/>
    <property type="match status" value="1"/>
</dbReference>
<gene>
    <name evidence="7" type="primary">recO</name>
    <name evidence="9" type="ORF">SAMN05421743_111116</name>
</gene>
<sequence>MLEKIEGIVLRTKDYGETHKIVTIFSREKGKFAVMAKGAKKPKSRMSSITQPFIHGHYLVQTGRNLGSLSQGEVISSLRGVREDIIKTAYAAYVAEMTDKMLEEKQPDPFLFQQFLQTLIWLTEDKDPEILTLMYELKLYKKAGFAPQLDACVNCGNENGPFSFSIKEGGFLCFRCNHLDPDAYGLSENMAKLLRLFLHMDAARLGNISIKEENKKKLRQLMDAYYDYYGGYFIKSKKFLKQLDLFRPED</sequence>
<dbReference type="SUPFAM" id="SSF57863">
    <property type="entry name" value="ArfGap/RecO-like zinc finger"/>
    <property type="match status" value="1"/>
</dbReference>
<dbReference type="AlphaFoldDB" id="A0A1H4FHI0"/>
<dbReference type="InterPro" id="IPR012340">
    <property type="entry name" value="NA-bd_OB-fold"/>
</dbReference>
<comment type="similarity">
    <text evidence="1 7">Belongs to the RecO family.</text>
</comment>
<dbReference type="RefSeq" id="WP_093045559.1">
    <property type="nucleotide sequence ID" value="NZ_FNQR01000011.1"/>
</dbReference>
<dbReference type="InterPro" id="IPR037278">
    <property type="entry name" value="ARFGAP/RecO"/>
</dbReference>
<dbReference type="InterPro" id="IPR003717">
    <property type="entry name" value="RecO"/>
</dbReference>
<evidence type="ECO:0000256" key="1">
    <source>
        <dbReference type="ARBA" id="ARBA00007452"/>
    </source>
</evidence>
<dbReference type="STRING" id="571932.SAMN05421743_111116"/>
<evidence type="ECO:0000256" key="5">
    <source>
        <dbReference type="ARBA" id="ARBA00023204"/>
    </source>
</evidence>
<accession>A0A1H4FHI0</accession>
<dbReference type="Proteomes" id="UP000198584">
    <property type="component" value="Unassembled WGS sequence"/>
</dbReference>
<dbReference type="GO" id="GO:0043590">
    <property type="term" value="C:bacterial nucleoid"/>
    <property type="evidence" value="ECO:0007669"/>
    <property type="project" value="TreeGrafter"/>
</dbReference>
<protein>
    <recommendedName>
        <fullName evidence="2 7">DNA repair protein RecO</fullName>
    </recommendedName>
    <alternativeName>
        <fullName evidence="6 7">Recombination protein O</fullName>
    </alternativeName>
</protein>
<dbReference type="Pfam" id="PF11967">
    <property type="entry name" value="RecO_N"/>
    <property type="match status" value="1"/>
</dbReference>
<proteinExistence type="inferred from homology"/>
<dbReference type="OrthoDB" id="9797083at2"/>
<dbReference type="HAMAP" id="MF_00201">
    <property type="entry name" value="RecO"/>
    <property type="match status" value="1"/>
</dbReference>
<evidence type="ECO:0000313" key="9">
    <source>
        <dbReference type="EMBL" id="SEA96735.1"/>
    </source>
</evidence>
<dbReference type="SUPFAM" id="SSF50249">
    <property type="entry name" value="Nucleic acid-binding proteins"/>
    <property type="match status" value="1"/>
</dbReference>
<evidence type="ECO:0000313" key="10">
    <source>
        <dbReference type="Proteomes" id="UP000198584"/>
    </source>
</evidence>
<evidence type="ECO:0000259" key="8">
    <source>
        <dbReference type="Pfam" id="PF11967"/>
    </source>
</evidence>
<dbReference type="GO" id="GO:0006302">
    <property type="term" value="P:double-strand break repair"/>
    <property type="evidence" value="ECO:0007669"/>
    <property type="project" value="TreeGrafter"/>
</dbReference>
<dbReference type="InterPro" id="IPR022572">
    <property type="entry name" value="DNA_rep/recomb_RecO_N"/>
</dbReference>
<dbReference type="Gene3D" id="1.20.1440.120">
    <property type="entry name" value="Recombination protein O, C-terminal domain"/>
    <property type="match status" value="1"/>
</dbReference>
<dbReference type="GO" id="GO:0006310">
    <property type="term" value="P:DNA recombination"/>
    <property type="evidence" value="ECO:0007669"/>
    <property type="project" value="UniProtKB-UniRule"/>
</dbReference>
<evidence type="ECO:0000256" key="7">
    <source>
        <dbReference type="HAMAP-Rule" id="MF_00201"/>
    </source>
</evidence>
<keyword evidence="4 7" id="KW-0233">DNA recombination</keyword>
<name>A0A1H4FHI0_9BACI</name>
<dbReference type="Pfam" id="PF02565">
    <property type="entry name" value="RecO_C"/>
    <property type="match status" value="1"/>
</dbReference>
<comment type="function">
    <text evidence="7">Involved in DNA repair and RecF pathway recombination.</text>
</comment>
<dbReference type="Gene3D" id="2.40.50.140">
    <property type="entry name" value="Nucleic acid-binding proteins"/>
    <property type="match status" value="1"/>
</dbReference>
<dbReference type="PANTHER" id="PTHR33991:SF1">
    <property type="entry name" value="DNA REPAIR PROTEIN RECO"/>
    <property type="match status" value="1"/>
</dbReference>
<evidence type="ECO:0000256" key="4">
    <source>
        <dbReference type="ARBA" id="ARBA00023172"/>
    </source>
</evidence>
<dbReference type="InterPro" id="IPR042242">
    <property type="entry name" value="RecO_C"/>
</dbReference>
<reference evidence="9 10" key="1">
    <citation type="submission" date="2016-10" db="EMBL/GenBank/DDBJ databases">
        <authorList>
            <person name="de Groot N.N."/>
        </authorList>
    </citation>
    <scope>NUCLEOTIDE SEQUENCE [LARGE SCALE GENOMIC DNA]</scope>
    <source>
        <strain evidence="9 10">CCM7597</strain>
    </source>
</reference>
<organism evidence="9 10">
    <name type="scientific">Thalassobacillus cyri</name>
    <dbReference type="NCBI Taxonomy" id="571932"/>
    <lineage>
        <taxon>Bacteria</taxon>
        <taxon>Bacillati</taxon>
        <taxon>Bacillota</taxon>
        <taxon>Bacilli</taxon>
        <taxon>Bacillales</taxon>
        <taxon>Bacillaceae</taxon>
        <taxon>Thalassobacillus</taxon>
    </lineage>
</organism>
<evidence type="ECO:0000256" key="6">
    <source>
        <dbReference type="ARBA" id="ARBA00033409"/>
    </source>
</evidence>